<dbReference type="OrthoDB" id="431378at2759"/>
<organism evidence="1 2">
    <name type="scientific">Desmophyllum pertusum</name>
    <dbReference type="NCBI Taxonomy" id="174260"/>
    <lineage>
        <taxon>Eukaryota</taxon>
        <taxon>Metazoa</taxon>
        <taxon>Cnidaria</taxon>
        <taxon>Anthozoa</taxon>
        <taxon>Hexacorallia</taxon>
        <taxon>Scleractinia</taxon>
        <taxon>Caryophylliina</taxon>
        <taxon>Caryophylliidae</taxon>
        <taxon>Desmophyllum</taxon>
    </lineage>
</organism>
<accession>A0A9X0CZF5</accession>
<gene>
    <name evidence="1" type="ORF">OS493_040213</name>
</gene>
<protein>
    <submittedName>
        <fullName evidence="1">Uncharacterized protein</fullName>
    </submittedName>
</protein>
<comment type="caution">
    <text evidence="1">The sequence shown here is derived from an EMBL/GenBank/DDBJ whole genome shotgun (WGS) entry which is preliminary data.</text>
</comment>
<evidence type="ECO:0000313" key="1">
    <source>
        <dbReference type="EMBL" id="KAJ7381597.1"/>
    </source>
</evidence>
<name>A0A9X0CZF5_9CNID</name>
<evidence type="ECO:0000313" key="2">
    <source>
        <dbReference type="Proteomes" id="UP001163046"/>
    </source>
</evidence>
<sequence length="115" mass="12979">MDQLPLICGSPLVRKDGEQIEFVTPDYVESYGIIFVGAFDRVPATVLDKQFPDVPHVLSESSSFPWNGESSRKLDEGNQCRDSGKFSNTRYDGPLCITPSPFYRYEIIDGVKRLK</sequence>
<dbReference type="EMBL" id="MU826187">
    <property type="protein sequence ID" value="KAJ7381597.1"/>
    <property type="molecule type" value="Genomic_DNA"/>
</dbReference>
<keyword evidence="2" id="KW-1185">Reference proteome</keyword>
<reference evidence="1" key="1">
    <citation type="submission" date="2023-01" db="EMBL/GenBank/DDBJ databases">
        <title>Genome assembly of the deep-sea coral Lophelia pertusa.</title>
        <authorList>
            <person name="Herrera S."/>
            <person name="Cordes E."/>
        </authorList>
    </citation>
    <scope>NUCLEOTIDE SEQUENCE</scope>
    <source>
        <strain evidence="1">USNM1676648</strain>
        <tissue evidence="1">Polyp</tissue>
    </source>
</reference>
<dbReference type="Proteomes" id="UP001163046">
    <property type="component" value="Unassembled WGS sequence"/>
</dbReference>
<dbReference type="AlphaFoldDB" id="A0A9X0CZF5"/>
<proteinExistence type="predicted"/>